<dbReference type="GO" id="GO:0045505">
    <property type="term" value="F:dynein intermediate chain binding"/>
    <property type="evidence" value="ECO:0007669"/>
    <property type="project" value="TreeGrafter"/>
</dbReference>
<accession>A0AAD8G1Y6</accession>
<dbReference type="Pfam" id="PF03645">
    <property type="entry name" value="Tctex-1"/>
    <property type="match status" value="1"/>
</dbReference>
<keyword evidence="3" id="KW-1185">Reference proteome</keyword>
<reference evidence="2" key="1">
    <citation type="submission" date="2022-02" db="EMBL/GenBank/DDBJ databases">
        <title>Atlantic sturgeon de novo genome assembly.</title>
        <authorList>
            <person name="Stock M."/>
            <person name="Klopp C."/>
            <person name="Guiguen Y."/>
            <person name="Cabau C."/>
            <person name="Parinello H."/>
            <person name="Santidrian Yebra-Pimentel E."/>
            <person name="Kuhl H."/>
            <person name="Dirks R.P."/>
            <person name="Guessner J."/>
            <person name="Wuertz S."/>
            <person name="Du K."/>
            <person name="Schartl M."/>
        </authorList>
    </citation>
    <scope>NUCLEOTIDE SEQUENCE</scope>
    <source>
        <strain evidence="2">STURGEONOMICS-FGT-2020</strain>
        <tissue evidence="2">Whole blood</tissue>
    </source>
</reference>
<dbReference type="Proteomes" id="UP001230051">
    <property type="component" value="Unassembled WGS sequence"/>
</dbReference>
<dbReference type="GO" id="GO:0005737">
    <property type="term" value="C:cytoplasm"/>
    <property type="evidence" value="ECO:0007669"/>
    <property type="project" value="TreeGrafter"/>
</dbReference>
<protein>
    <submittedName>
        <fullName evidence="2">Tctex1 domain-containing protein 3</fullName>
    </submittedName>
</protein>
<dbReference type="GO" id="GO:0007018">
    <property type="term" value="P:microtubule-based movement"/>
    <property type="evidence" value="ECO:0007669"/>
    <property type="project" value="TreeGrafter"/>
</dbReference>
<evidence type="ECO:0000313" key="3">
    <source>
        <dbReference type="Proteomes" id="UP001230051"/>
    </source>
</evidence>
<organism evidence="2 3">
    <name type="scientific">Acipenser oxyrinchus oxyrinchus</name>
    <dbReference type="NCBI Taxonomy" id="40147"/>
    <lineage>
        <taxon>Eukaryota</taxon>
        <taxon>Metazoa</taxon>
        <taxon>Chordata</taxon>
        <taxon>Craniata</taxon>
        <taxon>Vertebrata</taxon>
        <taxon>Euteleostomi</taxon>
        <taxon>Actinopterygii</taxon>
        <taxon>Chondrostei</taxon>
        <taxon>Acipenseriformes</taxon>
        <taxon>Acipenseridae</taxon>
        <taxon>Acipenser</taxon>
    </lineage>
</organism>
<dbReference type="InterPro" id="IPR005334">
    <property type="entry name" value="Tctex-1-like"/>
</dbReference>
<evidence type="ECO:0000313" key="2">
    <source>
        <dbReference type="EMBL" id="KAK1164763.1"/>
    </source>
</evidence>
<proteinExistence type="inferred from homology"/>
<name>A0AAD8G1Y6_ACIOX</name>
<dbReference type="Gene3D" id="3.30.1140.40">
    <property type="entry name" value="Tctex-1"/>
    <property type="match status" value="1"/>
</dbReference>
<dbReference type="PANTHER" id="PTHR21255:SF27">
    <property type="entry name" value="DYNEIN LIGHT CHAIN TCTEX-TYPE PROTEIN 2"/>
    <property type="match status" value="1"/>
</dbReference>
<evidence type="ECO:0000256" key="1">
    <source>
        <dbReference type="ARBA" id="ARBA00005361"/>
    </source>
</evidence>
<comment type="caution">
    <text evidence="2">The sequence shown here is derived from an EMBL/GenBank/DDBJ whole genome shotgun (WGS) entry which is preliminary data.</text>
</comment>
<dbReference type="GO" id="GO:0005868">
    <property type="term" value="C:cytoplasmic dynein complex"/>
    <property type="evidence" value="ECO:0007669"/>
    <property type="project" value="TreeGrafter"/>
</dbReference>
<dbReference type="AlphaFoldDB" id="A0AAD8G1Y6"/>
<dbReference type="CDD" id="cd21460">
    <property type="entry name" value="DLC-like_TCTEX1D3"/>
    <property type="match status" value="1"/>
</dbReference>
<sequence>MADSRPAGRERRGSMFDKTLFKEILTDRLKDSVAEVTHADGEDGEDVSVEKGMSSVWKASLGKGKISNTYRLEPLKKFTPCILQRKAEKLLMDKLKDIQYNADQCRVLSEQIANLLLAYAKGLGCDRYKYVVRVMTGEKNGQSVKIASRALWDAEKDNWVSAAFENSAMFAVALVFALYFE</sequence>
<gene>
    <name evidence="2" type="primary">Tcte3</name>
    <name evidence="2" type="ORF">AOXY_G15156</name>
</gene>
<dbReference type="InterPro" id="IPR038586">
    <property type="entry name" value="Tctex-1-like_sf"/>
</dbReference>
<comment type="similarity">
    <text evidence="1">Belongs to the dynein light chain Tctex-type family.</text>
</comment>
<dbReference type="PANTHER" id="PTHR21255">
    <property type="entry name" value="T-COMPLEX-ASSOCIATED-TESTIS-EXPRESSED 1/ DYNEIN LIGHT CHAIN"/>
    <property type="match status" value="1"/>
</dbReference>
<dbReference type="EMBL" id="JAGXEW010000013">
    <property type="protein sequence ID" value="KAK1164763.1"/>
    <property type="molecule type" value="Genomic_DNA"/>
</dbReference>